<dbReference type="PANTHER" id="PTHR11709">
    <property type="entry name" value="MULTI-COPPER OXIDASE"/>
    <property type="match status" value="1"/>
</dbReference>
<evidence type="ECO:0000256" key="2">
    <source>
        <dbReference type="SAM" id="SignalP"/>
    </source>
</evidence>
<evidence type="ECO:0000259" key="3">
    <source>
        <dbReference type="Pfam" id="PF07732"/>
    </source>
</evidence>
<dbReference type="PANTHER" id="PTHR11709:SF518">
    <property type="entry name" value="MULTICOPPER OXIDASE"/>
    <property type="match status" value="1"/>
</dbReference>
<feature type="domain" description="Plastocyanin-like" evidence="3">
    <location>
        <begin position="182"/>
        <end position="258"/>
    </location>
</feature>
<accession>A0A9N8EFC5</accession>
<protein>
    <submittedName>
        <fullName evidence="4">Multicopper oxidase mco</fullName>
    </submittedName>
</protein>
<gene>
    <name evidence="4" type="ORF">SEMRO_996_G229270.1</name>
</gene>
<dbReference type="EMBL" id="CAICTM010000994">
    <property type="protein sequence ID" value="CAB9519189.1"/>
    <property type="molecule type" value="Genomic_DNA"/>
</dbReference>
<dbReference type="GO" id="GO:0005507">
    <property type="term" value="F:copper ion binding"/>
    <property type="evidence" value="ECO:0007669"/>
    <property type="project" value="InterPro"/>
</dbReference>
<name>A0A9N8EFC5_9STRA</name>
<keyword evidence="5" id="KW-1185">Reference proteome</keyword>
<keyword evidence="2" id="KW-0732">Signal</keyword>
<dbReference type="Pfam" id="PF07732">
    <property type="entry name" value="Cu-oxidase_3"/>
    <property type="match status" value="1"/>
</dbReference>
<dbReference type="Gene3D" id="2.60.40.420">
    <property type="entry name" value="Cupredoxins - blue copper proteins"/>
    <property type="match status" value="3"/>
</dbReference>
<organism evidence="4 5">
    <name type="scientific">Seminavis robusta</name>
    <dbReference type="NCBI Taxonomy" id="568900"/>
    <lineage>
        <taxon>Eukaryota</taxon>
        <taxon>Sar</taxon>
        <taxon>Stramenopiles</taxon>
        <taxon>Ochrophyta</taxon>
        <taxon>Bacillariophyta</taxon>
        <taxon>Bacillariophyceae</taxon>
        <taxon>Bacillariophycidae</taxon>
        <taxon>Naviculales</taxon>
        <taxon>Naviculaceae</taxon>
        <taxon>Seminavis</taxon>
    </lineage>
</organism>
<dbReference type="GO" id="GO:0016491">
    <property type="term" value="F:oxidoreductase activity"/>
    <property type="evidence" value="ECO:0007669"/>
    <property type="project" value="TreeGrafter"/>
</dbReference>
<evidence type="ECO:0000313" key="4">
    <source>
        <dbReference type="EMBL" id="CAB9519189.1"/>
    </source>
</evidence>
<comment type="caution">
    <text evidence="4">The sequence shown here is derived from an EMBL/GenBank/DDBJ whole genome shotgun (WGS) entry which is preliminary data.</text>
</comment>
<feature type="signal peptide" evidence="2">
    <location>
        <begin position="1"/>
        <end position="19"/>
    </location>
</feature>
<dbReference type="OrthoDB" id="2121828at2759"/>
<comment type="similarity">
    <text evidence="1">Belongs to the multicopper oxidase family.</text>
</comment>
<dbReference type="InterPro" id="IPR008972">
    <property type="entry name" value="Cupredoxin"/>
</dbReference>
<sequence length="743" mass="82347">MMCRQRWLLVATFLSMVSSWNVAAEQNTLRGGPSNQNLVDQEEAGFWDRFLLASSTSMAAPIPPGTDSVEPPLTVSFPTPFDPQPTLTSSNGKLEVTLHMGPTGEAFGTPNFVSTQAEGGGFEANVLGYSGCYSNGERCQDSSIQMGGPTLRVKPGDDLIIHLYNDMPAEKCKTSGNIGFWNEFHQAPNTNLHVHGLFVPNSENNVLDVILPGESETYNIHIREVQQGGTHWYHPHAEGSVGIQAGGGAIGFLIVEDLEDDIPPEIASLPEISMRIQHTDWAYQSGCPVAANDWSDNGDCHVDDTDKDNYAKDYVNACKTVCSQPDANCGCQDPETECAEPIFGVPAYKGTLSQVLTVNGAEKPTFELYAGQWYHIRTVYAPTYKKPIEPTLKGCDFKLLSKDGRYMPITPRDIKSGYMFSGSRADFLVRCMEPGRYDFESINTIPSTYNWATWNGSASALEEPHQQTLYQKLSAYAGTMATFRVKEAPNNWKPEVSEIRPFQPARPCYAPEMRNLEVDDSYYFLQSALVPPDDVLTEDGEMYPVFRGKSPPFDQATHGSFYAIQNINQTDTGFPGRLKPPKDVCSGKVTNEYGECYGHPILGQDFTFNIGDIVEVDYYAPQIHPLHIHVFGYQITRLPEFSVATDYFQVGDYHDNLVVPISGSFTDREAASNPREPPEYGKVVFRQHIYALETDVVVHCHFYRHSDRGMVALGNTKGAVGASSPQVEGTCYHGLDNRNYAYV</sequence>
<dbReference type="Proteomes" id="UP001153069">
    <property type="component" value="Unassembled WGS sequence"/>
</dbReference>
<proteinExistence type="inferred from homology"/>
<dbReference type="SUPFAM" id="SSF49503">
    <property type="entry name" value="Cupredoxins"/>
    <property type="match status" value="1"/>
</dbReference>
<dbReference type="InterPro" id="IPR045087">
    <property type="entry name" value="Cu-oxidase_fam"/>
</dbReference>
<evidence type="ECO:0000313" key="5">
    <source>
        <dbReference type="Proteomes" id="UP001153069"/>
    </source>
</evidence>
<reference evidence="4" key="1">
    <citation type="submission" date="2020-06" db="EMBL/GenBank/DDBJ databases">
        <authorList>
            <consortium name="Plant Systems Biology data submission"/>
        </authorList>
    </citation>
    <scope>NUCLEOTIDE SEQUENCE</scope>
    <source>
        <strain evidence="4">D6</strain>
    </source>
</reference>
<evidence type="ECO:0000256" key="1">
    <source>
        <dbReference type="ARBA" id="ARBA00010609"/>
    </source>
</evidence>
<feature type="chain" id="PRO_5040256365" evidence="2">
    <location>
        <begin position="20"/>
        <end position="743"/>
    </location>
</feature>
<dbReference type="AlphaFoldDB" id="A0A9N8EFC5"/>
<dbReference type="InterPro" id="IPR011707">
    <property type="entry name" value="Cu-oxidase-like_N"/>
</dbReference>